<reference evidence="1 2" key="1">
    <citation type="submission" date="2024-06" db="EMBL/GenBank/DDBJ databases">
        <title>The Natural Products Discovery Center: Release of the First 8490 Sequenced Strains for Exploring Actinobacteria Biosynthetic Diversity.</title>
        <authorList>
            <person name="Kalkreuter E."/>
            <person name="Kautsar S.A."/>
            <person name="Yang D."/>
            <person name="Bader C.D."/>
            <person name="Teijaro C.N."/>
            <person name="Fluegel L."/>
            <person name="Davis C.M."/>
            <person name="Simpson J.R."/>
            <person name="Lauterbach L."/>
            <person name="Steele A.D."/>
            <person name="Gui C."/>
            <person name="Meng S."/>
            <person name="Li G."/>
            <person name="Viehrig K."/>
            <person name="Ye F."/>
            <person name="Su P."/>
            <person name="Kiefer A.F."/>
            <person name="Nichols A."/>
            <person name="Cepeda A.J."/>
            <person name="Yan W."/>
            <person name="Fan B."/>
            <person name="Jiang Y."/>
            <person name="Adhikari A."/>
            <person name="Zheng C.-J."/>
            <person name="Schuster L."/>
            <person name="Cowan T.M."/>
            <person name="Smanski M.J."/>
            <person name="Chevrette M.G."/>
            <person name="De Carvalho L.P.S."/>
            <person name="Shen B."/>
        </authorList>
    </citation>
    <scope>NUCLEOTIDE SEQUENCE [LARGE SCALE GENOMIC DNA]</scope>
    <source>
        <strain evidence="1 2">NPDC050100</strain>
    </source>
</reference>
<organism evidence="1 2">
    <name type="scientific">Microtetraspora glauca</name>
    <dbReference type="NCBI Taxonomy" id="1996"/>
    <lineage>
        <taxon>Bacteria</taxon>
        <taxon>Bacillati</taxon>
        <taxon>Actinomycetota</taxon>
        <taxon>Actinomycetes</taxon>
        <taxon>Streptosporangiales</taxon>
        <taxon>Streptosporangiaceae</taxon>
        <taxon>Microtetraspora</taxon>
    </lineage>
</organism>
<evidence type="ECO:0000313" key="1">
    <source>
        <dbReference type="EMBL" id="MEV0971166.1"/>
    </source>
</evidence>
<accession>A0ABV3GHM7</accession>
<dbReference type="InterPro" id="IPR009078">
    <property type="entry name" value="Ferritin-like_SF"/>
</dbReference>
<dbReference type="Gene3D" id="1.10.620.20">
    <property type="entry name" value="Ribonucleotide Reductase, subunit A"/>
    <property type="match status" value="1"/>
</dbReference>
<sequence length="261" mass="28760">MTGVLDFDELFYKHERVRWSPTRDLPPFSEIDRGKIDGDMVDGLVVLARTEFSSIPAILDLVRIFRHDADLTAWLSIWFAEEVRHHLLLRQWAEAAGRDAEGMIPELTRPELGDPPAMATLAVNVLGEVRTCRLYGAMAAACEEPVLAALLKKIAGDEGRHAQGFAHYARKLAATDPGTAVPVLLRVGQLWCDPDGGLADANPAAENYQEAETAEAMAELHRRWVDPEREARAVCSLFGDIAGLPISTPADFAILRKQVRA</sequence>
<proteinExistence type="predicted"/>
<dbReference type="InterPro" id="IPR012348">
    <property type="entry name" value="RNR-like"/>
</dbReference>
<keyword evidence="2" id="KW-1185">Reference proteome</keyword>
<dbReference type="RefSeq" id="WP_358135173.1">
    <property type="nucleotide sequence ID" value="NZ_JBFALK010000011.1"/>
</dbReference>
<comment type="caution">
    <text evidence="1">The sequence shown here is derived from an EMBL/GenBank/DDBJ whole genome shotgun (WGS) entry which is preliminary data.</text>
</comment>
<dbReference type="SUPFAM" id="SSF47240">
    <property type="entry name" value="Ferritin-like"/>
    <property type="match status" value="1"/>
</dbReference>
<name>A0ABV3GHM7_MICGL</name>
<protein>
    <submittedName>
        <fullName evidence="1">Ferritin-like domain-containing protein</fullName>
    </submittedName>
</protein>
<dbReference type="EMBL" id="JBFALK010000011">
    <property type="protein sequence ID" value="MEV0971166.1"/>
    <property type="molecule type" value="Genomic_DNA"/>
</dbReference>
<gene>
    <name evidence="1" type="ORF">AB0I59_21265</name>
</gene>
<dbReference type="CDD" id="cd00657">
    <property type="entry name" value="Ferritin_like"/>
    <property type="match status" value="1"/>
</dbReference>
<evidence type="ECO:0000313" key="2">
    <source>
        <dbReference type="Proteomes" id="UP001551675"/>
    </source>
</evidence>
<dbReference type="Proteomes" id="UP001551675">
    <property type="component" value="Unassembled WGS sequence"/>
</dbReference>